<evidence type="ECO:0000259" key="3">
    <source>
        <dbReference type="PROSITE" id="PS50112"/>
    </source>
</evidence>
<dbReference type="GO" id="GO:0071732">
    <property type="term" value="P:cellular response to nitric oxide"/>
    <property type="evidence" value="ECO:0007669"/>
    <property type="project" value="UniProtKB-ARBA"/>
</dbReference>
<comment type="caution">
    <text evidence="6">The sequence shown here is derived from an EMBL/GenBank/DDBJ whole genome shotgun (WGS) entry which is preliminary data.</text>
</comment>
<sequence length="964" mass="105255">MIFAPLRLLKRVFLPRSLMGRVFGVFAATMLLLLAAGLGMFYRYQYLQHIEETQDNALMLVEAVIQPIEESVVIGDYDTVKRTLGKMLVKSPFNRAQFLEVGGGAISLEAQDSQHAAPPDWFTALIVERFYDVNRVITVGGKDYGVMRLSFDVTKLAAQLWQLIIETAAVASVLASASLLMMRVLLRRWLDRLGGLRAFEHDVAAGLVTAEAPLHDDAPLEIQEAILAVNRGTASLRVQYGERIELLMNSLVQHKSAMDQAAIVSEIDVDGRIVVVNDQFIANSGLSRDEVVGQPLAHLTIPGPLPAWAPGPNVWKGDVMIAGRDRTLQWHRTIVPMFDAGDTVRYICIDIDITERKAFERTILATARRENLIAELGRVALTATDLHHVFREAIQAAAAGLDAPSAALFSLEPAPIGRSLVIRAGSGALASATGFALDCPLGPMPQQEPADLLRPLFATVGAAYQVRSSVDACVICTESPFGVLGVFSDDARQFGADDRNFLRSIAHILATTIERHTAQQRLTYLAQYDALTDLPNRRYLSESLDLAIGAAAAQARRTGVMFIDLDHFKKVNDMLGHGVGDQLLVLATKRLQACARPGDLVARLGGDEFALILPDVVEDGDIAVLCTSIIDALAAPFLLQGQQLFVSASIGIARYPEDGASAEELLKSADTAMYAAKHNGRGNFQFFSAAMHDATTQRIKLEAELHQALERREFLLHYQPKLDLATGKTSGFEALLRWNHPQRGLVPPLEFISVLEDTGLIIAVGEWVVAEVCRQLGAWRADGFPIVPVAINLSARQLEQDDLAATIEQIVTASGIAPALLEFELTESMLMVNPDAAVAILGRIKALGMRLSIDDFGTGYSSLAYLKRFPLDALKIDRTFVRDLPHDSDDAAITRAVINLAHSLNLKVVAEGVENLEQLCELKRFGCDEIQGYYVDRPLVPARCFIRADSAPLLGMQRDAALAM</sequence>
<dbReference type="GO" id="GO:0071111">
    <property type="term" value="F:cyclic-guanylate-specific phosphodiesterase activity"/>
    <property type="evidence" value="ECO:0007669"/>
    <property type="project" value="UniProtKB-EC"/>
</dbReference>
<feature type="transmembrane region" description="Helical" evidence="2">
    <location>
        <begin position="21"/>
        <end position="42"/>
    </location>
</feature>
<dbReference type="SMART" id="SM00065">
    <property type="entry name" value="GAF"/>
    <property type="match status" value="1"/>
</dbReference>
<dbReference type="CDD" id="cd01948">
    <property type="entry name" value="EAL"/>
    <property type="match status" value="1"/>
</dbReference>
<dbReference type="Proteomes" id="UP000540787">
    <property type="component" value="Unassembled WGS sequence"/>
</dbReference>
<dbReference type="SUPFAM" id="SSF55781">
    <property type="entry name" value="GAF domain-like"/>
    <property type="match status" value="1"/>
</dbReference>
<dbReference type="PANTHER" id="PTHR44757">
    <property type="entry name" value="DIGUANYLATE CYCLASE DGCP"/>
    <property type="match status" value="1"/>
</dbReference>
<dbReference type="InterPro" id="IPR000160">
    <property type="entry name" value="GGDEF_dom"/>
</dbReference>
<dbReference type="EMBL" id="JACHBX010000001">
    <property type="protein sequence ID" value="MBB6133212.1"/>
    <property type="molecule type" value="Genomic_DNA"/>
</dbReference>
<accession>A0A7X0CD37</accession>
<dbReference type="PROSITE" id="PS50112">
    <property type="entry name" value="PAS"/>
    <property type="match status" value="1"/>
</dbReference>
<dbReference type="CDD" id="cd00130">
    <property type="entry name" value="PAS"/>
    <property type="match status" value="1"/>
</dbReference>
<dbReference type="InterPro" id="IPR043128">
    <property type="entry name" value="Rev_trsase/Diguanyl_cyclase"/>
</dbReference>
<dbReference type="SMART" id="SM00267">
    <property type="entry name" value="GGDEF"/>
    <property type="match status" value="1"/>
</dbReference>
<name>A0A7X0CD37_9BURK</name>
<dbReference type="SMART" id="SM00052">
    <property type="entry name" value="EAL"/>
    <property type="match status" value="1"/>
</dbReference>
<dbReference type="InterPro" id="IPR003018">
    <property type="entry name" value="GAF"/>
</dbReference>
<dbReference type="InterPro" id="IPR035919">
    <property type="entry name" value="EAL_sf"/>
</dbReference>
<keyword evidence="7" id="KW-1185">Reference proteome</keyword>
<dbReference type="SUPFAM" id="SSF55073">
    <property type="entry name" value="Nucleotide cyclase"/>
    <property type="match status" value="1"/>
</dbReference>
<reference evidence="6 7" key="1">
    <citation type="submission" date="2020-08" db="EMBL/GenBank/DDBJ databases">
        <title>The Agave Microbiome: Exploring the role of microbial communities in plant adaptations to desert environments.</title>
        <authorList>
            <person name="Partida-Martinez L.P."/>
        </authorList>
    </citation>
    <scope>NUCLEOTIDE SEQUENCE [LARGE SCALE GENOMIC DNA]</scope>
    <source>
        <strain evidence="6 7">AT3.2</strain>
    </source>
</reference>
<dbReference type="Pfam" id="PF13426">
    <property type="entry name" value="PAS_9"/>
    <property type="match status" value="1"/>
</dbReference>
<proteinExistence type="predicted"/>
<organism evidence="6 7">
    <name type="scientific">Massilia aurea</name>
    <dbReference type="NCBI Taxonomy" id="373040"/>
    <lineage>
        <taxon>Bacteria</taxon>
        <taxon>Pseudomonadati</taxon>
        <taxon>Pseudomonadota</taxon>
        <taxon>Betaproteobacteria</taxon>
        <taxon>Burkholderiales</taxon>
        <taxon>Oxalobacteraceae</taxon>
        <taxon>Telluria group</taxon>
        <taxon>Massilia</taxon>
    </lineage>
</organism>
<dbReference type="PROSITE" id="PS50887">
    <property type="entry name" value="GGDEF"/>
    <property type="match status" value="1"/>
</dbReference>
<dbReference type="AlphaFoldDB" id="A0A7X0CD37"/>
<evidence type="ECO:0000259" key="4">
    <source>
        <dbReference type="PROSITE" id="PS50883"/>
    </source>
</evidence>
<dbReference type="InterPro" id="IPR029016">
    <property type="entry name" value="GAF-like_dom_sf"/>
</dbReference>
<dbReference type="FunFam" id="3.30.70.270:FF:000001">
    <property type="entry name" value="Diguanylate cyclase domain protein"/>
    <property type="match status" value="1"/>
</dbReference>
<dbReference type="RefSeq" id="WP_183552484.1">
    <property type="nucleotide sequence ID" value="NZ_JACHBX010000001.1"/>
</dbReference>
<feature type="domain" description="PAS" evidence="3">
    <location>
        <begin position="267"/>
        <end position="294"/>
    </location>
</feature>
<dbReference type="InterPro" id="IPR001633">
    <property type="entry name" value="EAL_dom"/>
</dbReference>
<dbReference type="PANTHER" id="PTHR44757:SF2">
    <property type="entry name" value="BIOFILM ARCHITECTURE MAINTENANCE PROTEIN MBAA"/>
    <property type="match status" value="1"/>
</dbReference>
<dbReference type="SUPFAM" id="SSF55785">
    <property type="entry name" value="PYP-like sensor domain (PAS domain)"/>
    <property type="match status" value="1"/>
</dbReference>
<feature type="domain" description="GGDEF" evidence="5">
    <location>
        <begin position="556"/>
        <end position="689"/>
    </location>
</feature>
<keyword evidence="2" id="KW-0812">Transmembrane</keyword>
<evidence type="ECO:0000256" key="1">
    <source>
        <dbReference type="ARBA" id="ARBA00051114"/>
    </source>
</evidence>
<evidence type="ECO:0000256" key="2">
    <source>
        <dbReference type="SAM" id="Phobius"/>
    </source>
</evidence>
<protein>
    <submittedName>
        <fullName evidence="6">Diguanylate cyclase (GGDEF)-like protein</fullName>
    </submittedName>
</protein>
<keyword evidence="2" id="KW-0472">Membrane</keyword>
<dbReference type="Gene3D" id="3.30.450.20">
    <property type="entry name" value="PAS domain"/>
    <property type="match status" value="1"/>
</dbReference>
<dbReference type="Gene3D" id="3.20.20.450">
    <property type="entry name" value="EAL domain"/>
    <property type="match status" value="1"/>
</dbReference>
<dbReference type="Gene3D" id="3.30.70.270">
    <property type="match status" value="1"/>
</dbReference>
<gene>
    <name evidence="6" type="ORF">HD842_001323</name>
</gene>
<dbReference type="Pfam" id="PF00990">
    <property type="entry name" value="GGDEF"/>
    <property type="match status" value="1"/>
</dbReference>
<feature type="domain" description="EAL" evidence="4">
    <location>
        <begin position="698"/>
        <end position="952"/>
    </location>
</feature>
<dbReference type="InterPro" id="IPR000014">
    <property type="entry name" value="PAS"/>
</dbReference>
<evidence type="ECO:0000313" key="6">
    <source>
        <dbReference type="EMBL" id="MBB6133212.1"/>
    </source>
</evidence>
<dbReference type="PROSITE" id="PS50883">
    <property type="entry name" value="EAL"/>
    <property type="match status" value="1"/>
</dbReference>
<comment type="catalytic activity">
    <reaction evidence="1">
        <text>3',3'-c-di-GMP + H2O = 5'-phosphoguanylyl(3'-&gt;5')guanosine + H(+)</text>
        <dbReference type="Rhea" id="RHEA:24902"/>
        <dbReference type="ChEBI" id="CHEBI:15377"/>
        <dbReference type="ChEBI" id="CHEBI:15378"/>
        <dbReference type="ChEBI" id="CHEBI:58754"/>
        <dbReference type="ChEBI" id="CHEBI:58805"/>
        <dbReference type="EC" id="3.1.4.52"/>
    </reaction>
    <physiologicalReaction direction="left-to-right" evidence="1">
        <dbReference type="Rhea" id="RHEA:24903"/>
    </physiologicalReaction>
</comment>
<dbReference type="InterPro" id="IPR052155">
    <property type="entry name" value="Biofilm_reg_signaling"/>
</dbReference>
<dbReference type="FunFam" id="3.20.20.450:FF:000001">
    <property type="entry name" value="Cyclic di-GMP phosphodiesterase yahA"/>
    <property type="match status" value="1"/>
</dbReference>
<dbReference type="CDD" id="cd01949">
    <property type="entry name" value="GGDEF"/>
    <property type="match status" value="1"/>
</dbReference>
<dbReference type="Gene3D" id="3.30.450.40">
    <property type="match status" value="1"/>
</dbReference>
<dbReference type="NCBIfam" id="TIGR00254">
    <property type="entry name" value="GGDEF"/>
    <property type="match status" value="1"/>
</dbReference>
<evidence type="ECO:0000313" key="7">
    <source>
        <dbReference type="Proteomes" id="UP000540787"/>
    </source>
</evidence>
<dbReference type="InterPro" id="IPR035965">
    <property type="entry name" value="PAS-like_dom_sf"/>
</dbReference>
<evidence type="ECO:0000259" key="5">
    <source>
        <dbReference type="PROSITE" id="PS50887"/>
    </source>
</evidence>
<dbReference type="Pfam" id="PF00563">
    <property type="entry name" value="EAL"/>
    <property type="match status" value="1"/>
</dbReference>
<dbReference type="SUPFAM" id="SSF141868">
    <property type="entry name" value="EAL domain-like"/>
    <property type="match status" value="1"/>
</dbReference>
<keyword evidence="2" id="KW-1133">Transmembrane helix</keyword>
<dbReference type="InterPro" id="IPR029787">
    <property type="entry name" value="Nucleotide_cyclase"/>
</dbReference>